<accession>A0ABW3FG48</accession>
<gene>
    <name evidence="3" type="ORF">ACFQ14_04955</name>
</gene>
<dbReference type="GO" id="GO:0016787">
    <property type="term" value="F:hydrolase activity"/>
    <property type="evidence" value="ECO:0007669"/>
    <property type="project" value="UniProtKB-KW"/>
</dbReference>
<evidence type="ECO:0000256" key="1">
    <source>
        <dbReference type="ARBA" id="ARBA00022801"/>
    </source>
</evidence>
<dbReference type="PANTHER" id="PTHR43240">
    <property type="entry name" value="1,4-DIHYDROXY-2-NAPHTHOYL-COA THIOESTERASE 1"/>
    <property type="match status" value="1"/>
</dbReference>
<dbReference type="Gene3D" id="3.10.129.10">
    <property type="entry name" value="Hotdog Thioesterase"/>
    <property type="match status" value="1"/>
</dbReference>
<dbReference type="InterPro" id="IPR029069">
    <property type="entry name" value="HotDog_dom_sf"/>
</dbReference>
<feature type="domain" description="Thioesterase" evidence="2">
    <location>
        <begin position="74"/>
        <end position="151"/>
    </location>
</feature>
<evidence type="ECO:0000313" key="3">
    <source>
        <dbReference type="EMBL" id="MFD0915749.1"/>
    </source>
</evidence>
<dbReference type="PANTHER" id="PTHR43240:SF1">
    <property type="entry name" value="BLR5584 PROTEIN"/>
    <property type="match status" value="1"/>
</dbReference>
<comment type="caution">
    <text evidence="3">The sequence shown here is derived from an EMBL/GenBank/DDBJ whole genome shotgun (WGS) entry which is preliminary data.</text>
</comment>
<dbReference type="NCBIfam" id="TIGR00369">
    <property type="entry name" value="unchar_dom_1"/>
    <property type="match status" value="1"/>
</dbReference>
<dbReference type="Proteomes" id="UP001597101">
    <property type="component" value="Unassembled WGS sequence"/>
</dbReference>
<keyword evidence="1 3" id="KW-0378">Hydrolase</keyword>
<dbReference type="RefSeq" id="WP_377211596.1">
    <property type="nucleotide sequence ID" value="NZ_JBHTJV010000003.1"/>
</dbReference>
<name>A0ABW3FG48_9HYPH</name>
<dbReference type="EMBL" id="JBHTJV010000003">
    <property type="protein sequence ID" value="MFD0915749.1"/>
    <property type="molecule type" value="Genomic_DNA"/>
</dbReference>
<dbReference type="CDD" id="cd03443">
    <property type="entry name" value="PaaI_thioesterase"/>
    <property type="match status" value="1"/>
</dbReference>
<dbReference type="EC" id="3.1.2.-" evidence="3"/>
<sequence length="165" mass="17464">METLDGIDLPKGFGTTDPAEIVQLNGLQYLQGIIDGNFPAPTIGRALQFRLLEVSEGVCVFTGVPSEDHLNPLGVVHGGYAATLLDSAMACAVQTLCPVGFASTSIDLKVNFVRPITPQTGRLFARAKVVHPGRQVATAEGRLEDENGKLFAHGSQACSVFKLSV</sequence>
<reference evidence="4" key="1">
    <citation type="journal article" date="2019" name="Int. J. Syst. Evol. Microbiol.">
        <title>The Global Catalogue of Microorganisms (GCM) 10K type strain sequencing project: providing services to taxonomists for standard genome sequencing and annotation.</title>
        <authorList>
            <consortium name="The Broad Institute Genomics Platform"/>
            <consortium name="The Broad Institute Genome Sequencing Center for Infectious Disease"/>
            <person name="Wu L."/>
            <person name="Ma J."/>
        </authorList>
    </citation>
    <scope>NUCLEOTIDE SEQUENCE [LARGE SCALE GENOMIC DNA]</scope>
    <source>
        <strain evidence="4">CCUG 60023</strain>
    </source>
</reference>
<organism evidence="3 4">
    <name type="scientific">Pseudahrensia aquimaris</name>
    <dbReference type="NCBI Taxonomy" id="744461"/>
    <lineage>
        <taxon>Bacteria</taxon>
        <taxon>Pseudomonadati</taxon>
        <taxon>Pseudomonadota</taxon>
        <taxon>Alphaproteobacteria</taxon>
        <taxon>Hyphomicrobiales</taxon>
        <taxon>Ahrensiaceae</taxon>
        <taxon>Pseudahrensia</taxon>
    </lineage>
</organism>
<dbReference type="InterPro" id="IPR006683">
    <property type="entry name" value="Thioestr_dom"/>
</dbReference>
<dbReference type="InterPro" id="IPR003736">
    <property type="entry name" value="PAAI_dom"/>
</dbReference>
<dbReference type="Pfam" id="PF03061">
    <property type="entry name" value="4HBT"/>
    <property type="match status" value="1"/>
</dbReference>
<evidence type="ECO:0000259" key="2">
    <source>
        <dbReference type="Pfam" id="PF03061"/>
    </source>
</evidence>
<proteinExistence type="predicted"/>
<dbReference type="SUPFAM" id="SSF54637">
    <property type="entry name" value="Thioesterase/thiol ester dehydrase-isomerase"/>
    <property type="match status" value="1"/>
</dbReference>
<evidence type="ECO:0000313" key="4">
    <source>
        <dbReference type="Proteomes" id="UP001597101"/>
    </source>
</evidence>
<keyword evidence="4" id="KW-1185">Reference proteome</keyword>
<protein>
    <submittedName>
        <fullName evidence="3">PaaI family thioesterase</fullName>
        <ecNumber evidence="3">3.1.2.-</ecNumber>
    </submittedName>
</protein>